<comment type="caution">
    <text evidence="1">The sequence shown here is derived from an EMBL/GenBank/DDBJ whole genome shotgun (WGS) entry which is preliminary data.</text>
</comment>
<evidence type="ECO:0000313" key="1">
    <source>
        <dbReference type="EMBL" id="KAK2097735.1"/>
    </source>
</evidence>
<protein>
    <submittedName>
        <fullName evidence="1">Uncharacterized protein</fullName>
    </submittedName>
</protein>
<reference evidence="1 2" key="1">
    <citation type="submission" date="2023-05" db="EMBL/GenBank/DDBJ databases">
        <title>B98-5 Cell Line De Novo Hybrid Assembly: An Optical Mapping Approach.</title>
        <authorList>
            <person name="Kananen K."/>
            <person name="Auerbach J.A."/>
            <person name="Kautto E."/>
            <person name="Blachly J.S."/>
        </authorList>
    </citation>
    <scope>NUCLEOTIDE SEQUENCE [LARGE SCALE GENOMIC DNA]</scope>
    <source>
        <strain evidence="1">B95-8</strain>
        <tissue evidence="1">Cell line</tissue>
    </source>
</reference>
<gene>
    <name evidence="1" type="ORF">P7K49_023186</name>
</gene>
<organism evidence="1 2">
    <name type="scientific">Saguinus oedipus</name>
    <name type="common">Cotton-top tamarin</name>
    <name type="synonym">Oedipomidas oedipus</name>
    <dbReference type="NCBI Taxonomy" id="9490"/>
    <lineage>
        <taxon>Eukaryota</taxon>
        <taxon>Metazoa</taxon>
        <taxon>Chordata</taxon>
        <taxon>Craniata</taxon>
        <taxon>Vertebrata</taxon>
        <taxon>Euteleostomi</taxon>
        <taxon>Mammalia</taxon>
        <taxon>Eutheria</taxon>
        <taxon>Euarchontoglires</taxon>
        <taxon>Primates</taxon>
        <taxon>Haplorrhini</taxon>
        <taxon>Platyrrhini</taxon>
        <taxon>Cebidae</taxon>
        <taxon>Callitrichinae</taxon>
        <taxon>Saguinus</taxon>
    </lineage>
</organism>
<proteinExistence type="predicted"/>
<evidence type="ECO:0000313" key="2">
    <source>
        <dbReference type="Proteomes" id="UP001266305"/>
    </source>
</evidence>
<accession>A0ABQ9ULT7</accession>
<feature type="non-terminal residue" evidence="1">
    <location>
        <position position="1"/>
    </location>
</feature>
<feature type="non-terminal residue" evidence="1">
    <location>
        <position position="61"/>
    </location>
</feature>
<name>A0ABQ9ULT7_SAGOE</name>
<dbReference type="EMBL" id="JASSZA010000011">
    <property type="protein sequence ID" value="KAK2097735.1"/>
    <property type="molecule type" value="Genomic_DNA"/>
</dbReference>
<dbReference type="Proteomes" id="UP001266305">
    <property type="component" value="Unassembled WGS sequence"/>
</dbReference>
<keyword evidence="2" id="KW-1185">Reference proteome</keyword>
<sequence length="61" mass="6121">VIHVTCDHRQAADPKQYLTEARTIPYGGSAAVVSGVAGAREPVTGGPLGASAPGYQSLLTG</sequence>